<evidence type="ECO:0000256" key="10">
    <source>
        <dbReference type="ARBA" id="ARBA00022990"/>
    </source>
</evidence>
<proteinExistence type="inferred from homology"/>
<keyword evidence="10" id="KW-0007">Acetylation</keyword>
<keyword evidence="8" id="KW-0130">Cell adhesion</keyword>
<evidence type="ECO:0000256" key="8">
    <source>
        <dbReference type="ARBA" id="ARBA00022889"/>
    </source>
</evidence>
<reference evidence="19" key="2">
    <citation type="submission" date="2025-09" db="UniProtKB">
        <authorList>
            <consortium name="Ensembl"/>
        </authorList>
    </citation>
    <scope>IDENTIFICATION</scope>
</reference>
<dbReference type="PROSITE" id="PS50002">
    <property type="entry name" value="SH3"/>
    <property type="match status" value="1"/>
</dbReference>
<feature type="compositionally biased region" description="Basic and acidic residues" evidence="17">
    <location>
        <begin position="421"/>
        <end position="432"/>
    </location>
</feature>
<evidence type="ECO:0000256" key="3">
    <source>
        <dbReference type="ARBA" id="ARBA00004496"/>
    </source>
</evidence>
<dbReference type="InterPro" id="IPR046976">
    <property type="entry name" value="BCAR1_C"/>
</dbReference>
<feature type="domain" description="SH3" evidence="18">
    <location>
        <begin position="19"/>
        <end position="81"/>
    </location>
</feature>
<dbReference type="AlphaFoldDB" id="A0A8C3KFA1"/>
<protein>
    <recommendedName>
        <fullName evidence="13">Breast cancer anti-estrogen resistance protein 1</fullName>
    </recommendedName>
    <alternativeName>
        <fullName evidence="14">CRK-associated substrate</fullName>
    </alternativeName>
    <alternativeName>
        <fullName evidence="15">p130cas</fullName>
    </alternativeName>
</protein>
<keyword evidence="20" id="KW-1185">Reference proteome</keyword>
<evidence type="ECO:0000256" key="4">
    <source>
        <dbReference type="ARBA" id="ARBA00007848"/>
    </source>
</evidence>
<dbReference type="Gene3D" id="2.30.30.40">
    <property type="entry name" value="SH3 Domains"/>
    <property type="match status" value="1"/>
</dbReference>
<feature type="compositionally biased region" description="Pro residues" evidence="17">
    <location>
        <begin position="146"/>
        <end position="167"/>
    </location>
</feature>
<dbReference type="FunFam" id="1.20.120.830:FF:000001">
    <property type="entry name" value="BCAR1 scaffold protein, Cas family member"/>
    <property type="match status" value="1"/>
</dbReference>
<dbReference type="InterPro" id="IPR038319">
    <property type="entry name" value="Serine_rich_sf"/>
</dbReference>
<keyword evidence="9" id="KW-0965">Cell junction</keyword>
<name>A0A8C3KFA1_9CHAR</name>
<dbReference type="InterPro" id="IPR037362">
    <property type="entry name" value="CAS_fam"/>
</dbReference>
<dbReference type="Gene3D" id="1.20.120.230">
    <property type="entry name" value="Alpha-catenin/vinculin-like"/>
    <property type="match status" value="1"/>
</dbReference>
<dbReference type="InterPro" id="IPR014928">
    <property type="entry name" value="Serine_rich_dom"/>
</dbReference>
<organism evidence="19 20">
    <name type="scientific">Calidris pygmaea</name>
    <name type="common">Spoon-billed sandpiper</name>
    <dbReference type="NCBI Taxonomy" id="425635"/>
    <lineage>
        <taxon>Eukaryota</taxon>
        <taxon>Metazoa</taxon>
        <taxon>Chordata</taxon>
        <taxon>Craniata</taxon>
        <taxon>Vertebrata</taxon>
        <taxon>Euteleostomi</taxon>
        <taxon>Archelosauria</taxon>
        <taxon>Archosauria</taxon>
        <taxon>Dinosauria</taxon>
        <taxon>Saurischia</taxon>
        <taxon>Theropoda</taxon>
        <taxon>Coelurosauria</taxon>
        <taxon>Aves</taxon>
        <taxon>Neognathae</taxon>
        <taxon>Neoaves</taxon>
        <taxon>Charadriiformes</taxon>
        <taxon>Scolopacidae</taxon>
        <taxon>Calidris</taxon>
    </lineage>
</organism>
<feature type="compositionally biased region" description="Polar residues" evidence="17">
    <location>
        <begin position="434"/>
        <end position="447"/>
    </location>
</feature>
<dbReference type="Ensembl" id="ENSCPGT00000024279.1">
    <property type="protein sequence ID" value="ENSCPGP00000022192.1"/>
    <property type="gene ID" value="ENSCPGG00000015373.1"/>
</dbReference>
<dbReference type="GO" id="GO:0030424">
    <property type="term" value="C:axon"/>
    <property type="evidence" value="ECO:0007669"/>
    <property type="project" value="UniProtKB-SubCell"/>
</dbReference>
<dbReference type="Gene3D" id="1.20.120.830">
    <property type="entry name" value="Serine-rich domain"/>
    <property type="match status" value="1"/>
</dbReference>
<evidence type="ECO:0000256" key="12">
    <source>
        <dbReference type="ARBA" id="ARBA00023273"/>
    </source>
</evidence>
<dbReference type="PRINTS" id="PR01887">
    <property type="entry name" value="SPECTRNALPHA"/>
</dbReference>
<evidence type="ECO:0000313" key="19">
    <source>
        <dbReference type="Ensembl" id="ENSCPGP00000022192.1"/>
    </source>
</evidence>
<dbReference type="GO" id="GO:0005737">
    <property type="term" value="C:cytoplasm"/>
    <property type="evidence" value="ECO:0007669"/>
    <property type="project" value="UniProtKB-SubCell"/>
</dbReference>
<evidence type="ECO:0000256" key="17">
    <source>
        <dbReference type="SAM" id="MobiDB-lite"/>
    </source>
</evidence>
<dbReference type="GO" id="GO:0007169">
    <property type="term" value="P:cell surface receptor protein tyrosine kinase signaling pathway"/>
    <property type="evidence" value="ECO:0007669"/>
    <property type="project" value="UniProtKB-ARBA"/>
</dbReference>
<dbReference type="SMART" id="SM00326">
    <property type="entry name" value="SH3"/>
    <property type="match status" value="1"/>
</dbReference>
<dbReference type="GO" id="GO:0016477">
    <property type="term" value="P:cell migration"/>
    <property type="evidence" value="ECO:0007669"/>
    <property type="project" value="TreeGrafter"/>
</dbReference>
<keyword evidence="7" id="KW-0597">Phosphoprotein</keyword>
<keyword evidence="5 16" id="KW-0728">SH3 domain</keyword>
<dbReference type="Pfam" id="PF08824">
    <property type="entry name" value="Serine_rich"/>
    <property type="match status" value="1"/>
</dbReference>
<dbReference type="FunFam" id="1.20.120.230:FF:000001">
    <property type="entry name" value="Breast cancer anti-estrogen resistance 1"/>
    <property type="match status" value="1"/>
</dbReference>
<feature type="region of interest" description="Disordered" evidence="17">
    <location>
        <begin position="130"/>
        <end position="177"/>
    </location>
</feature>
<dbReference type="FunFam" id="2.30.30.40:FF:000009">
    <property type="entry name" value="Breast cancer anti-estrogen resistance 1"/>
    <property type="match status" value="1"/>
</dbReference>
<dbReference type="InterPro" id="IPR021901">
    <property type="entry name" value="CAS_C"/>
</dbReference>
<evidence type="ECO:0000256" key="7">
    <source>
        <dbReference type="ARBA" id="ARBA00022553"/>
    </source>
</evidence>
<evidence type="ECO:0000256" key="14">
    <source>
        <dbReference type="ARBA" id="ARBA00079691"/>
    </source>
</evidence>
<evidence type="ECO:0000256" key="11">
    <source>
        <dbReference type="ARBA" id="ARBA00023036"/>
    </source>
</evidence>
<keyword evidence="12" id="KW-0966">Cell projection</keyword>
<dbReference type="CDD" id="cd11844">
    <property type="entry name" value="SH3_CAS"/>
    <property type="match status" value="1"/>
</dbReference>
<dbReference type="Pfam" id="PF00018">
    <property type="entry name" value="SH3_1"/>
    <property type="match status" value="1"/>
</dbReference>
<evidence type="ECO:0000256" key="2">
    <source>
        <dbReference type="ARBA" id="ARBA00004489"/>
    </source>
</evidence>
<feature type="region of interest" description="Disordered" evidence="17">
    <location>
        <begin position="624"/>
        <end position="671"/>
    </location>
</feature>
<reference evidence="19" key="1">
    <citation type="submission" date="2025-08" db="UniProtKB">
        <authorList>
            <consortium name="Ensembl"/>
        </authorList>
    </citation>
    <scope>IDENTIFICATION</scope>
</reference>
<feature type="region of interest" description="Disordered" evidence="17">
    <location>
        <begin position="419"/>
        <end position="447"/>
    </location>
</feature>
<dbReference type="Proteomes" id="UP000694419">
    <property type="component" value="Unplaced"/>
</dbReference>
<keyword evidence="6" id="KW-0963">Cytoplasm</keyword>
<dbReference type="GO" id="GO:0017124">
    <property type="term" value="F:SH3 domain binding"/>
    <property type="evidence" value="ECO:0007669"/>
    <property type="project" value="UniProtKB-KW"/>
</dbReference>
<comment type="similarity">
    <text evidence="4">Belongs to the CAS family.</text>
</comment>
<evidence type="ECO:0000256" key="6">
    <source>
        <dbReference type="ARBA" id="ARBA00022490"/>
    </source>
</evidence>
<evidence type="ECO:0000256" key="5">
    <source>
        <dbReference type="ARBA" id="ARBA00022443"/>
    </source>
</evidence>
<evidence type="ECO:0000256" key="16">
    <source>
        <dbReference type="PROSITE-ProRule" id="PRU00192"/>
    </source>
</evidence>
<dbReference type="PRINTS" id="PR00452">
    <property type="entry name" value="SH3DOMAIN"/>
</dbReference>
<dbReference type="GO" id="GO:0005925">
    <property type="term" value="C:focal adhesion"/>
    <property type="evidence" value="ECO:0007669"/>
    <property type="project" value="UniProtKB-SubCell"/>
</dbReference>
<dbReference type="CDD" id="cd11569">
    <property type="entry name" value="FAT-like_BCAR1_C"/>
    <property type="match status" value="1"/>
</dbReference>
<dbReference type="InterPro" id="IPR036028">
    <property type="entry name" value="SH3-like_dom_sf"/>
</dbReference>
<dbReference type="PANTHER" id="PTHR10654">
    <property type="entry name" value="CAS SCAFFOLDING PROTEIN"/>
    <property type="match status" value="1"/>
</dbReference>
<dbReference type="PANTHER" id="PTHR10654:SF15">
    <property type="entry name" value="BREAST CANCER ANTI-ESTROGEN RESISTANCE PROTEIN 1"/>
    <property type="match status" value="1"/>
</dbReference>
<dbReference type="Pfam" id="PF12026">
    <property type="entry name" value="CAS_C"/>
    <property type="match status" value="1"/>
</dbReference>
<comment type="subcellular location">
    <subcellularLocation>
        <location evidence="1">Cell junction</location>
        <location evidence="1">Focal adhesion</location>
    </subcellularLocation>
    <subcellularLocation>
        <location evidence="2">Cell projection</location>
        <location evidence="2">Axon</location>
    </subcellularLocation>
    <subcellularLocation>
        <location evidence="3">Cytoplasm</location>
    </subcellularLocation>
</comment>
<evidence type="ECO:0000256" key="9">
    <source>
        <dbReference type="ARBA" id="ARBA00022949"/>
    </source>
</evidence>
<evidence type="ECO:0000256" key="1">
    <source>
        <dbReference type="ARBA" id="ARBA00004246"/>
    </source>
</evidence>
<keyword evidence="11" id="KW-0729">SH3-binding</keyword>
<evidence type="ECO:0000256" key="15">
    <source>
        <dbReference type="ARBA" id="ARBA00081467"/>
    </source>
</evidence>
<dbReference type="GO" id="GO:0005886">
    <property type="term" value="C:plasma membrane"/>
    <property type="evidence" value="ECO:0007669"/>
    <property type="project" value="TreeGrafter"/>
</dbReference>
<sequence>MTAQRPAGPGSPPRRGALLQNVLAKALYDNVAESPDELSFRKGDIMTVLERNTQGLDGWWLCSLHGRQGIVPGNRLKILGQAAPQPSVPQTALPYHHQGGYTPLSPASQYTPMHPAYAPQGDNVYLMPVPNKGQQGLYPASAPTGQFPPAPAKQPPPYPKQTPPHTFPSPGQDIYQVPPSLGQAAEAYPGGSASPPQDVYQVPPSAGQAQDIYQVPPSLDTRSWEGHKPQGKVGLGEDGDGVVVVAAKILVLHQVPPPAGRRWVYDTPPMAVKGPNGQDPGQEIYDVPPSVEKNLHQTVYDVPPSVSKDVPDGPAREETYDVPPAFAKQKTFDPSRHPLILAQQEPYLPEDVYDVPPAAGKGAPELPPSHEIYDVPPSLKKLGGSAFPSQEVYDVPRDLHAPGKGSLDTEGEYIYDVPPQVDREAKGTEAKRLSASSTGSTRSNISTSSLDVVPVKEPAKAAGKEFSLDLDAAMETLAKLQHGVGGAVSYLMSFIGANWRSPEHMEANAASIRGAAEGVRTALRDLLEFARGAVGNAAQASDRSLYAKLSKQLQKMEEVYQALARHGQALDACHWAPSALAGGKPGTDDLEHFVMHSRGVPDDTKQLASFLHGNASLLFKRTKPAAESGGHGPPPHPSDKASSIQSRPLPSPPKLLAQESPDGPYENSEGGWMEDYDYVHLQGKEEFEKTQKELLEKGNIIRQSKDQLEHQQLKQFERLEQEVTRPIDNDLSNWSPPQHYGPARGGGSLCPADRQLLLFYLEQCEANLTTLTNAVDAFFTAVSNNQPPKIFVAHSKFVILSAHKLVFIGDTLSRQAKAQDVQHKVMHYSNLLCEMLKEIVVTTKAAALHYPSPAASKDMVERVKDLANSTQQFRMVLGQLAAM</sequence>
<dbReference type="GO" id="GO:0007155">
    <property type="term" value="P:cell adhesion"/>
    <property type="evidence" value="ECO:0007669"/>
    <property type="project" value="UniProtKB-KW"/>
</dbReference>
<accession>A0A8C3KFA1</accession>
<evidence type="ECO:0000259" key="18">
    <source>
        <dbReference type="PROSITE" id="PS50002"/>
    </source>
</evidence>
<dbReference type="CDD" id="cd11552">
    <property type="entry name" value="Serine_rich_BCAR1"/>
    <property type="match status" value="1"/>
</dbReference>
<evidence type="ECO:0000256" key="13">
    <source>
        <dbReference type="ARBA" id="ARBA00072413"/>
    </source>
</evidence>
<evidence type="ECO:0000313" key="20">
    <source>
        <dbReference type="Proteomes" id="UP000694419"/>
    </source>
</evidence>
<dbReference type="InterPro" id="IPR001452">
    <property type="entry name" value="SH3_domain"/>
</dbReference>
<dbReference type="SUPFAM" id="SSF50044">
    <property type="entry name" value="SH3-domain"/>
    <property type="match status" value="1"/>
</dbReference>